<dbReference type="EMBL" id="JBHTCS010000014">
    <property type="protein sequence ID" value="MFC7448784.1"/>
    <property type="molecule type" value="Genomic_DNA"/>
</dbReference>
<gene>
    <name evidence="7" type="ORF">ACFQS9_12875</name>
</gene>
<keyword evidence="5 6" id="KW-0472">Membrane</keyword>
<dbReference type="Pfam" id="PF01943">
    <property type="entry name" value="Polysacc_synt"/>
    <property type="match status" value="1"/>
</dbReference>
<reference evidence="8" key="1">
    <citation type="journal article" date="2019" name="Int. J. Syst. Evol. Microbiol.">
        <title>The Global Catalogue of Microorganisms (GCM) 10K type strain sequencing project: providing services to taxonomists for standard genome sequencing and annotation.</title>
        <authorList>
            <consortium name="The Broad Institute Genomics Platform"/>
            <consortium name="The Broad Institute Genome Sequencing Center for Infectious Disease"/>
            <person name="Wu L."/>
            <person name="Ma J."/>
        </authorList>
    </citation>
    <scope>NUCLEOTIDE SEQUENCE [LARGE SCALE GENOMIC DNA]</scope>
    <source>
        <strain evidence="8">ICMP 19430</strain>
    </source>
</reference>
<feature type="transmembrane region" description="Helical" evidence="6">
    <location>
        <begin position="135"/>
        <end position="158"/>
    </location>
</feature>
<keyword evidence="8" id="KW-1185">Reference proteome</keyword>
<name>A0ABW2RZB3_9NOCA</name>
<proteinExistence type="predicted"/>
<evidence type="ECO:0000256" key="1">
    <source>
        <dbReference type="ARBA" id="ARBA00004651"/>
    </source>
</evidence>
<evidence type="ECO:0000256" key="2">
    <source>
        <dbReference type="ARBA" id="ARBA00022475"/>
    </source>
</evidence>
<feature type="transmembrane region" description="Helical" evidence="6">
    <location>
        <begin position="311"/>
        <end position="333"/>
    </location>
</feature>
<protein>
    <submittedName>
        <fullName evidence="7">Lipopolysaccharide biosynthesis protein</fullName>
    </submittedName>
</protein>
<dbReference type="PANTHER" id="PTHR30250:SF26">
    <property type="entry name" value="PSMA PROTEIN"/>
    <property type="match status" value="1"/>
</dbReference>
<keyword evidence="2" id="KW-1003">Cell membrane</keyword>
<feature type="transmembrane region" description="Helical" evidence="6">
    <location>
        <begin position="97"/>
        <end position="115"/>
    </location>
</feature>
<evidence type="ECO:0000256" key="4">
    <source>
        <dbReference type="ARBA" id="ARBA00022989"/>
    </source>
</evidence>
<feature type="transmembrane region" description="Helical" evidence="6">
    <location>
        <begin position="165"/>
        <end position="196"/>
    </location>
</feature>
<dbReference type="InterPro" id="IPR050833">
    <property type="entry name" value="Poly_Biosynth_Transport"/>
</dbReference>
<keyword evidence="4 6" id="KW-1133">Transmembrane helix</keyword>
<comment type="subcellular location">
    <subcellularLocation>
        <location evidence="1">Cell membrane</location>
        <topology evidence="1">Multi-pass membrane protein</topology>
    </subcellularLocation>
</comment>
<dbReference type="InterPro" id="IPR002797">
    <property type="entry name" value="Polysacc_synth"/>
</dbReference>
<dbReference type="Proteomes" id="UP001596484">
    <property type="component" value="Unassembled WGS sequence"/>
</dbReference>
<organism evidence="7 8">
    <name type="scientific">Rhodococcus daqingensis</name>
    <dbReference type="NCBI Taxonomy" id="2479363"/>
    <lineage>
        <taxon>Bacteria</taxon>
        <taxon>Bacillati</taxon>
        <taxon>Actinomycetota</taxon>
        <taxon>Actinomycetes</taxon>
        <taxon>Mycobacteriales</taxon>
        <taxon>Nocardiaceae</taxon>
        <taxon>Rhodococcus</taxon>
    </lineage>
</organism>
<feature type="transmembrane region" description="Helical" evidence="6">
    <location>
        <begin position="407"/>
        <end position="429"/>
    </location>
</feature>
<feature type="transmembrane region" description="Helical" evidence="6">
    <location>
        <begin position="381"/>
        <end position="401"/>
    </location>
</feature>
<keyword evidence="3 6" id="KW-0812">Transmembrane</keyword>
<feature type="transmembrane region" description="Helical" evidence="6">
    <location>
        <begin position="242"/>
        <end position="261"/>
    </location>
</feature>
<sequence>MTSGQERLEPEERRALVRGTVYRIVGTPAVALLGLVNTAIVVRETGEAVFGLVSLVATVTLLFPFADLGIGAVVLSASAQLNGPARDATAIDVIRRAYRVLFSVAAALVVASLAVMATDGWGFLIGMSSGPDDRWAITVAAVVFALTIPGGLGVRILIGIDRNQLATLVLMSSAAFSLILTLLLYSVGVGGIWYAIPPLGGLLAGHVLGTVLALRLSGLGWSAFAPVGQRSGGTRLLEGNGWLFVVGVGLPVGLQTGRILLSHRSTAADVSEYALMAQMYGAGWSILSTAGLAYWPVFVKRRGATDETVRMWWRLTGAFAALAAVAALALAALGPWVASVLSGGRIEVSTSLALAFGALLVAQAVYLPTSVLLTRPTEARWQACWIAVMAAISLGLGMAVADPYGAIGVVWASVLGVAAAQAVPSLLWVPTLVRRRPPVQHLPA</sequence>
<evidence type="ECO:0000256" key="3">
    <source>
        <dbReference type="ARBA" id="ARBA00022692"/>
    </source>
</evidence>
<comment type="caution">
    <text evidence="7">The sequence shown here is derived from an EMBL/GenBank/DDBJ whole genome shotgun (WGS) entry which is preliminary data.</text>
</comment>
<feature type="transmembrane region" description="Helical" evidence="6">
    <location>
        <begin position="353"/>
        <end position="374"/>
    </location>
</feature>
<evidence type="ECO:0000256" key="6">
    <source>
        <dbReference type="SAM" id="Phobius"/>
    </source>
</evidence>
<dbReference type="RefSeq" id="WP_378405192.1">
    <property type="nucleotide sequence ID" value="NZ_JBHTCS010000014.1"/>
</dbReference>
<dbReference type="PANTHER" id="PTHR30250">
    <property type="entry name" value="PST FAMILY PREDICTED COLANIC ACID TRANSPORTER"/>
    <property type="match status" value="1"/>
</dbReference>
<feature type="transmembrane region" description="Helical" evidence="6">
    <location>
        <begin position="48"/>
        <end position="76"/>
    </location>
</feature>
<feature type="transmembrane region" description="Helical" evidence="6">
    <location>
        <begin position="202"/>
        <end position="221"/>
    </location>
</feature>
<accession>A0ABW2RZB3</accession>
<feature type="transmembrane region" description="Helical" evidence="6">
    <location>
        <begin position="21"/>
        <end position="42"/>
    </location>
</feature>
<feature type="transmembrane region" description="Helical" evidence="6">
    <location>
        <begin position="281"/>
        <end position="299"/>
    </location>
</feature>
<evidence type="ECO:0000313" key="8">
    <source>
        <dbReference type="Proteomes" id="UP001596484"/>
    </source>
</evidence>
<evidence type="ECO:0000256" key="5">
    <source>
        <dbReference type="ARBA" id="ARBA00023136"/>
    </source>
</evidence>
<evidence type="ECO:0000313" key="7">
    <source>
        <dbReference type="EMBL" id="MFC7448784.1"/>
    </source>
</evidence>